<keyword evidence="8 16" id="KW-0472">Membrane</keyword>
<keyword evidence="2" id="KW-0328">Glycosyltransferase</keyword>
<sequence>MNIAPATALSHDLSARGSKLPWRARAKIWWRELDHVLLGLIVILMAVGCAAISAASPAGADRLSSDEVTLPPLYFLWAHLRWLALGIAMMLGLSMLNRETARRFAILLSIAMVAALVLVPFVGYEVNGARRWLNLGFRFQPSEFLKPGFAVTLAWIMSWRLKDPQMPVFALVTGALAMVVILLMTQPNLGDAILFAGVWFVLVLLGGVSFRHVAAMIASGFVGLCLAYAFYDNARHRIDSWLFGGTDFDQVDLAQRTLLAGGWDGVGFWVGRAKFRLPEAQTDYIFSVVGEEFGLLACGGIVLLFLAIVLRVLARVASEENFFALLAAAGLTAQLGGQAFINILVNLSLFPSKGMTLPLVSYGGSSTIAVCMGFGLLLALTRRNPFLTRETAGLRKPLFEKDRGLFDKERNS</sequence>
<dbReference type="AlphaFoldDB" id="A0A395LLF0"/>
<feature type="transmembrane region" description="Helical" evidence="16">
    <location>
        <begin position="168"/>
        <end position="186"/>
    </location>
</feature>
<evidence type="ECO:0000256" key="15">
    <source>
        <dbReference type="ARBA" id="ARBA00049902"/>
    </source>
</evidence>
<evidence type="ECO:0000313" key="18">
    <source>
        <dbReference type="Proteomes" id="UP000254101"/>
    </source>
</evidence>
<evidence type="ECO:0000256" key="12">
    <source>
        <dbReference type="ARBA" id="ARBA00041185"/>
    </source>
</evidence>
<keyword evidence="4 16" id="KW-0812">Transmembrane</keyword>
<evidence type="ECO:0000256" key="2">
    <source>
        <dbReference type="ARBA" id="ARBA00022676"/>
    </source>
</evidence>
<dbReference type="GO" id="GO:0051301">
    <property type="term" value="P:cell division"/>
    <property type="evidence" value="ECO:0007669"/>
    <property type="project" value="UniProtKB-KW"/>
</dbReference>
<dbReference type="PANTHER" id="PTHR30474">
    <property type="entry name" value="CELL CYCLE PROTEIN"/>
    <property type="match status" value="1"/>
</dbReference>
<comment type="subcellular location">
    <subcellularLocation>
        <location evidence="1">Membrane</location>
        <topology evidence="1">Multi-pass membrane protein</topology>
    </subcellularLocation>
</comment>
<dbReference type="EMBL" id="QRBB01000001">
    <property type="protein sequence ID" value="RDS77585.1"/>
    <property type="molecule type" value="Genomic_DNA"/>
</dbReference>
<keyword evidence="3" id="KW-0808">Transferase</keyword>
<evidence type="ECO:0000313" key="17">
    <source>
        <dbReference type="EMBL" id="RDS77585.1"/>
    </source>
</evidence>
<evidence type="ECO:0000256" key="6">
    <source>
        <dbReference type="ARBA" id="ARBA00022984"/>
    </source>
</evidence>
<dbReference type="OrthoDB" id="9768187at2"/>
<organism evidence="17 18">
    <name type="scientific">Alteriqipengyuania lutimaris</name>
    <dbReference type="NCBI Taxonomy" id="1538146"/>
    <lineage>
        <taxon>Bacteria</taxon>
        <taxon>Pseudomonadati</taxon>
        <taxon>Pseudomonadota</taxon>
        <taxon>Alphaproteobacteria</taxon>
        <taxon>Sphingomonadales</taxon>
        <taxon>Erythrobacteraceae</taxon>
        <taxon>Alteriqipengyuania</taxon>
    </lineage>
</organism>
<keyword evidence="5" id="KW-0133">Cell shape</keyword>
<accession>A0A395LLF0</accession>
<evidence type="ECO:0000256" key="9">
    <source>
        <dbReference type="ARBA" id="ARBA00032370"/>
    </source>
</evidence>
<feature type="transmembrane region" description="Helical" evidence="16">
    <location>
        <begin position="192"/>
        <end position="208"/>
    </location>
</feature>
<keyword evidence="17" id="KW-0132">Cell division</keyword>
<dbReference type="GO" id="GO:0032153">
    <property type="term" value="C:cell division site"/>
    <property type="evidence" value="ECO:0007669"/>
    <property type="project" value="TreeGrafter"/>
</dbReference>
<evidence type="ECO:0000256" key="13">
    <source>
        <dbReference type="ARBA" id="ARBA00041418"/>
    </source>
</evidence>
<comment type="caution">
    <text evidence="17">The sequence shown here is derived from an EMBL/GenBank/DDBJ whole genome shotgun (WGS) entry which is preliminary data.</text>
</comment>
<dbReference type="GO" id="GO:0009252">
    <property type="term" value="P:peptidoglycan biosynthetic process"/>
    <property type="evidence" value="ECO:0007669"/>
    <property type="project" value="UniProtKB-KW"/>
</dbReference>
<dbReference type="Proteomes" id="UP000254101">
    <property type="component" value="Unassembled WGS sequence"/>
</dbReference>
<evidence type="ECO:0000256" key="8">
    <source>
        <dbReference type="ARBA" id="ARBA00023136"/>
    </source>
</evidence>
<comment type="similarity">
    <text evidence="11">Belongs to the SEDS family. FtsW subfamily.</text>
</comment>
<gene>
    <name evidence="17" type="ORF">DL238_08185</name>
</gene>
<dbReference type="GO" id="GO:0005886">
    <property type="term" value="C:plasma membrane"/>
    <property type="evidence" value="ECO:0007669"/>
    <property type="project" value="TreeGrafter"/>
</dbReference>
<feature type="transmembrane region" description="Helical" evidence="16">
    <location>
        <begin position="105"/>
        <end position="124"/>
    </location>
</feature>
<comment type="catalytic activity">
    <reaction evidence="15">
        <text>[GlcNAc-(1-&gt;4)-Mur2Ac(oyl-L-Ala-gamma-D-Glu-L-Lys-D-Ala-D-Ala)](n)-di-trans,octa-cis-undecaprenyl diphosphate + beta-D-GlcNAc-(1-&gt;4)-Mur2Ac(oyl-L-Ala-gamma-D-Glu-L-Lys-D-Ala-D-Ala)-di-trans,octa-cis-undecaprenyl diphosphate = [GlcNAc-(1-&gt;4)-Mur2Ac(oyl-L-Ala-gamma-D-Glu-L-Lys-D-Ala-D-Ala)](n+1)-di-trans,octa-cis-undecaprenyl diphosphate + di-trans,octa-cis-undecaprenyl diphosphate + H(+)</text>
        <dbReference type="Rhea" id="RHEA:23708"/>
        <dbReference type="Rhea" id="RHEA-COMP:9602"/>
        <dbReference type="Rhea" id="RHEA-COMP:9603"/>
        <dbReference type="ChEBI" id="CHEBI:15378"/>
        <dbReference type="ChEBI" id="CHEBI:58405"/>
        <dbReference type="ChEBI" id="CHEBI:60033"/>
        <dbReference type="ChEBI" id="CHEBI:78435"/>
        <dbReference type="EC" id="2.4.99.28"/>
    </reaction>
</comment>
<dbReference type="GO" id="GO:0008360">
    <property type="term" value="P:regulation of cell shape"/>
    <property type="evidence" value="ECO:0007669"/>
    <property type="project" value="UniProtKB-KW"/>
</dbReference>
<evidence type="ECO:0000256" key="5">
    <source>
        <dbReference type="ARBA" id="ARBA00022960"/>
    </source>
</evidence>
<dbReference type="GO" id="GO:0008955">
    <property type="term" value="F:peptidoglycan glycosyltransferase activity"/>
    <property type="evidence" value="ECO:0007669"/>
    <property type="project" value="UniProtKB-EC"/>
</dbReference>
<keyword evidence="18" id="KW-1185">Reference proteome</keyword>
<evidence type="ECO:0000256" key="14">
    <source>
        <dbReference type="ARBA" id="ARBA00044770"/>
    </source>
</evidence>
<evidence type="ECO:0000256" key="10">
    <source>
        <dbReference type="ARBA" id="ARBA00033270"/>
    </source>
</evidence>
<evidence type="ECO:0000256" key="4">
    <source>
        <dbReference type="ARBA" id="ARBA00022692"/>
    </source>
</evidence>
<dbReference type="EC" id="2.4.99.28" evidence="14"/>
<evidence type="ECO:0000256" key="16">
    <source>
        <dbReference type="SAM" id="Phobius"/>
    </source>
</evidence>
<feature type="transmembrane region" description="Helical" evidence="16">
    <location>
        <begin position="74"/>
        <end position="93"/>
    </location>
</feature>
<evidence type="ECO:0000256" key="3">
    <source>
        <dbReference type="ARBA" id="ARBA00022679"/>
    </source>
</evidence>
<keyword evidence="7 16" id="KW-1133">Transmembrane helix</keyword>
<evidence type="ECO:0000256" key="1">
    <source>
        <dbReference type="ARBA" id="ARBA00004141"/>
    </source>
</evidence>
<dbReference type="PANTHER" id="PTHR30474:SF2">
    <property type="entry name" value="PEPTIDOGLYCAN GLYCOSYLTRANSFERASE FTSW-RELATED"/>
    <property type="match status" value="1"/>
</dbReference>
<proteinExistence type="inferred from homology"/>
<feature type="transmembrane region" description="Helical" evidence="16">
    <location>
        <begin position="35"/>
        <end position="54"/>
    </location>
</feature>
<reference evidence="17 18" key="1">
    <citation type="submission" date="2018-07" db="EMBL/GenBank/DDBJ databases">
        <title>Erythrobacter nanhaiensis sp. nov., a novel member of the genus Erythrobacter isolated from the South China Sea.</title>
        <authorList>
            <person name="Chen X."/>
            <person name="Liu J."/>
        </authorList>
    </citation>
    <scope>NUCLEOTIDE SEQUENCE [LARGE SCALE GENOMIC DNA]</scope>
    <source>
        <strain evidence="17 18">S-5</strain>
    </source>
</reference>
<feature type="transmembrane region" description="Helical" evidence="16">
    <location>
        <begin position="322"/>
        <end position="347"/>
    </location>
</feature>
<dbReference type="RefSeq" id="WP_115491807.1">
    <property type="nucleotide sequence ID" value="NZ_JACHWW010000001.1"/>
</dbReference>
<feature type="transmembrane region" description="Helical" evidence="16">
    <location>
        <begin position="293"/>
        <end position="310"/>
    </location>
</feature>
<dbReference type="GO" id="GO:0015648">
    <property type="term" value="F:lipid-linked peptidoglycan transporter activity"/>
    <property type="evidence" value="ECO:0007669"/>
    <property type="project" value="TreeGrafter"/>
</dbReference>
<protein>
    <recommendedName>
        <fullName evidence="12">Probable peptidoglycan glycosyltransferase FtsW</fullName>
        <ecNumber evidence="14">2.4.99.28</ecNumber>
    </recommendedName>
    <alternativeName>
        <fullName evidence="13">Cell division protein FtsW</fullName>
    </alternativeName>
    <alternativeName>
        <fullName evidence="10">Cell wall polymerase</fullName>
    </alternativeName>
    <alternativeName>
        <fullName evidence="9">Peptidoglycan polymerase</fullName>
    </alternativeName>
</protein>
<dbReference type="Pfam" id="PF01098">
    <property type="entry name" value="FTSW_RODA_SPOVE"/>
    <property type="match status" value="1"/>
</dbReference>
<feature type="transmembrane region" description="Helical" evidence="16">
    <location>
        <begin position="359"/>
        <end position="380"/>
    </location>
</feature>
<keyword evidence="6" id="KW-0573">Peptidoglycan synthesis</keyword>
<name>A0A395LLF0_9SPHN</name>
<keyword evidence="17" id="KW-0131">Cell cycle</keyword>
<evidence type="ECO:0000256" key="11">
    <source>
        <dbReference type="ARBA" id="ARBA00038053"/>
    </source>
</evidence>
<dbReference type="InterPro" id="IPR001182">
    <property type="entry name" value="FtsW/RodA"/>
</dbReference>
<evidence type="ECO:0000256" key="7">
    <source>
        <dbReference type="ARBA" id="ARBA00022989"/>
    </source>
</evidence>